<feature type="compositionally biased region" description="Polar residues" evidence="9">
    <location>
        <begin position="411"/>
        <end position="420"/>
    </location>
</feature>
<feature type="compositionally biased region" description="Basic and acidic residues" evidence="9">
    <location>
        <begin position="380"/>
        <end position="397"/>
    </location>
</feature>
<dbReference type="PROSITE" id="PS50878">
    <property type="entry name" value="RT_POL"/>
    <property type="match status" value="1"/>
</dbReference>
<dbReference type="GO" id="GO:0004519">
    <property type="term" value="F:endonuclease activity"/>
    <property type="evidence" value="ECO:0007669"/>
    <property type="project" value="UniProtKB-KW"/>
</dbReference>
<keyword evidence="2" id="KW-0808">Transferase</keyword>
<feature type="compositionally biased region" description="Polar residues" evidence="9">
    <location>
        <begin position="1"/>
        <end position="18"/>
    </location>
</feature>
<keyword evidence="5" id="KW-0255">Endonuclease</keyword>
<evidence type="ECO:0000256" key="9">
    <source>
        <dbReference type="SAM" id="MobiDB-lite"/>
    </source>
</evidence>
<evidence type="ECO:0000313" key="12">
    <source>
        <dbReference type="Proteomes" id="UP000294847"/>
    </source>
</evidence>
<evidence type="ECO:0000256" key="5">
    <source>
        <dbReference type="ARBA" id="ARBA00022759"/>
    </source>
</evidence>
<keyword evidence="8" id="KW-0496">Mitochondrion</keyword>
<feature type="region of interest" description="Disordered" evidence="9">
    <location>
        <begin position="1"/>
        <end position="126"/>
    </location>
</feature>
<name>A0A4P7N1A2_PYROR</name>
<dbReference type="PANTHER" id="PTHR37984:SF5">
    <property type="entry name" value="PROTEIN NYNRIN-LIKE"/>
    <property type="match status" value="1"/>
</dbReference>
<feature type="region of interest" description="Disordered" evidence="9">
    <location>
        <begin position="380"/>
        <end position="431"/>
    </location>
</feature>
<dbReference type="Gene3D" id="3.10.10.10">
    <property type="entry name" value="HIV Type 1 Reverse Transcriptase, subunit A, domain 1"/>
    <property type="match status" value="1"/>
</dbReference>
<protein>
    <recommendedName>
        <fullName evidence="10">Reverse transcriptase domain-containing protein</fullName>
    </recommendedName>
</protein>
<dbReference type="GO" id="GO:0003676">
    <property type="term" value="F:nucleic acid binding"/>
    <property type="evidence" value="ECO:0007669"/>
    <property type="project" value="InterPro"/>
</dbReference>
<evidence type="ECO:0000313" key="11">
    <source>
        <dbReference type="EMBL" id="QBZ54356.1"/>
    </source>
</evidence>
<evidence type="ECO:0000256" key="7">
    <source>
        <dbReference type="ARBA" id="ARBA00022918"/>
    </source>
</evidence>
<dbReference type="Pfam" id="PF17917">
    <property type="entry name" value="RT_RNaseH"/>
    <property type="match status" value="1"/>
</dbReference>
<dbReference type="InterPro" id="IPR041373">
    <property type="entry name" value="RT_RNaseH"/>
</dbReference>
<sequence>MSPRTATPNTEGSDQNGEITVAPVSPEPVEPAPTSANTEPEKPVEPQSDTEQDQPVDSIEVDGSYEYESVSEHPGEARSPPHQPSAKTSDGRNEIPKSPSRAPSPAAQMRSEMADESENTAGQATITQSQLQDLLATIAQLKDQFATRSNNATRQTRGITPLNSAFGGAEFKPHGIAAQTAFKPYGSNQNAKNPAYDRTARKAGIDPGMFDGDKDRFDKWITKIADKFVEDDETYKTERSRMAVINSLTEGFANDLIQGRYESTIMPFSSAAEMVATLAAVYHDDNQTSKAREELRHLKFSLSDKLTDIHQFIGKVNSLADKTNIAKTERKLVLYKHIPANLNPQLLSLSKDPNISYETFAGEVANSALAQQRAWEELRENRKKREERRERSASAERKQRRRENRRHSQEAKNQTRTQTIDAPKSPSRENAKLVTEDKGRGLNAQALCNTGADVYLSIRPSLAKKVAQRLELPIKKLPKPLDFGDFNRKVTARATEYLRLTLQIDGRQFPRQKFILLETAHDVFIGQKWWTKHRVGLFPATRSFVWPNDLPAMAQYSPEIVVQRSNPPLDLEAQTDAVRRDRKMEQEDRRIQVRKIFQGPKRQHGNQVQIAKISAFPTIPKTVSNKALPANILNDTPTTSLNAVLALQWNKIHDGHPIPFPAGEDPEHIAQVRAKLPKTFAHLEGFFSKKASTILPPSRPGFDVVLELEKPLEGRPARYSTPFAIMELEKETIDELLRIDFIERTMEETAVSTLFVPKPQLKEQRFYVDYRWVNKFIKGRQILAPDVAGTLNKCGKTRRMIKIDIIRVFNRLLMDPKSRYLTAFKTRQGTFQWKVLPFGLKVGPAWFQAFINVQFNELLDAFASAYANDVLIYTEDKSEQVHFKQTEEVIYRLHKAGLQGDIKKSSFGVFEIEYLGLLLEIGKGIRIDPKKVEAITSWRWDDVTSVSAVRSFLVPFERGPEQKSAFETLKQLVVTAPVMNFFKPGMPVRMDTDASGRATAGVVWQQQDDGSWKPIGYSSKTMSPAEQNYPIQDQELLAVINTLKDFEPALLGTKFCIFTDHQTLIYWSTKKLLSARQIRWADYLANFEITFKYRPGKDNVAADALSRKTIDNPTVKARAVLDRTIALIPPEKIDSRPGEPLPTISSLEPSAPQGADLVALILEENLKQNLGRQ</sequence>
<feature type="compositionally biased region" description="Low complexity" evidence="9">
    <location>
        <begin position="98"/>
        <end position="107"/>
    </location>
</feature>
<dbReference type="InterPro" id="IPR043128">
    <property type="entry name" value="Rev_trsase/Diguanyl_cyclase"/>
</dbReference>
<proteinExistence type="predicted"/>
<keyword evidence="3" id="KW-0548">Nucleotidyltransferase</keyword>
<evidence type="ECO:0000256" key="8">
    <source>
        <dbReference type="ARBA" id="ARBA00023128"/>
    </source>
</evidence>
<evidence type="ECO:0000256" key="1">
    <source>
        <dbReference type="ARBA" id="ARBA00004173"/>
    </source>
</evidence>
<dbReference type="CDD" id="cd00303">
    <property type="entry name" value="retropepsin_like"/>
    <property type="match status" value="1"/>
</dbReference>
<dbReference type="Proteomes" id="UP000294847">
    <property type="component" value="Chromosome 1"/>
</dbReference>
<keyword evidence="4" id="KW-0540">Nuclease</keyword>
<feature type="domain" description="Reverse transcriptase" evidence="10">
    <location>
        <begin position="707"/>
        <end position="919"/>
    </location>
</feature>
<dbReference type="Gene3D" id="3.30.70.270">
    <property type="match status" value="1"/>
</dbReference>
<dbReference type="InterPro" id="IPR043502">
    <property type="entry name" value="DNA/RNA_pol_sf"/>
</dbReference>
<dbReference type="Pfam" id="PF00078">
    <property type="entry name" value="RVT_1"/>
    <property type="match status" value="1"/>
</dbReference>
<evidence type="ECO:0000259" key="10">
    <source>
        <dbReference type="PROSITE" id="PS50878"/>
    </source>
</evidence>
<dbReference type="CDD" id="cd01647">
    <property type="entry name" value="RT_LTR"/>
    <property type="match status" value="1"/>
</dbReference>
<dbReference type="InterPro" id="IPR036397">
    <property type="entry name" value="RNaseH_sf"/>
</dbReference>
<dbReference type="EMBL" id="CP034204">
    <property type="protein sequence ID" value="QBZ54356.1"/>
    <property type="molecule type" value="Genomic_DNA"/>
</dbReference>
<dbReference type="Gene3D" id="3.30.420.10">
    <property type="entry name" value="Ribonuclease H-like superfamily/Ribonuclease H"/>
    <property type="match status" value="1"/>
</dbReference>
<feature type="compositionally biased region" description="Acidic residues" evidence="9">
    <location>
        <begin position="48"/>
        <end position="65"/>
    </location>
</feature>
<dbReference type="InterPro" id="IPR050951">
    <property type="entry name" value="Retrovirus_Pol_polyprotein"/>
</dbReference>
<dbReference type="SUPFAM" id="SSF56672">
    <property type="entry name" value="DNA/RNA polymerases"/>
    <property type="match status" value="1"/>
</dbReference>
<dbReference type="GO" id="GO:0016787">
    <property type="term" value="F:hydrolase activity"/>
    <property type="evidence" value="ECO:0007669"/>
    <property type="project" value="UniProtKB-KW"/>
</dbReference>
<dbReference type="CDD" id="cd09274">
    <property type="entry name" value="RNase_HI_RT_Ty3"/>
    <property type="match status" value="1"/>
</dbReference>
<dbReference type="GO" id="GO:0005739">
    <property type="term" value="C:mitochondrion"/>
    <property type="evidence" value="ECO:0007669"/>
    <property type="project" value="UniProtKB-SubCell"/>
</dbReference>
<dbReference type="GO" id="GO:0003964">
    <property type="term" value="F:RNA-directed DNA polymerase activity"/>
    <property type="evidence" value="ECO:0007669"/>
    <property type="project" value="UniProtKB-KW"/>
</dbReference>
<dbReference type="PANTHER" id="PTHR37984">
    <property type="entry name" value="PROTEIN CBG26694"/>
    <property type="match status" value="1"/>
</dbReference>
<organism evidence="11 12">
    <name type="scientific">Pyricularia oryzae</name>
    <name type="common">Rice blast fungus</name>
    <name type="synonym">Magnaporthe oryzae</name>
    <dbReference type="NCBI Taxonomy" id="318829"/>
    <lineage>
        <taxon>Eukaryota</taxon>
        <taxon>Fungi</taxon>
        <taxon>Dikarya</taxon>
        <taxon>Ascomycota</taxon>
        <taxon>Pezizomycotina</taxon>
        <taxon>Sordariomycetes</taxon>
        <taxon>Sordariomycetidae</taxon>
        <taxon>Magnaporthales</taxon>
        <taxon>Pyriculariaceae</taxon>
        <taxon>Pyricularia</taxon>
    </lineage>
</organism>
<keyword evidence="6" id="KW-0378">Hydrolase</keyword>
<keyword evidence="7" id="KW-0695">RNA-directed DNA polymerase</keyword>
<evidence type="ECO:0000256" key="2">
    <source>
        <dbReference type="ARBA" id="ARBA00022679"/>
    </source>
</evidence>
<gene>
    <name evidence="11" type="ORF">PoMZ_10053</name>
</gene>
<dbReference type="AlphaFoldDB" id="A0A4P7N1A2"/>
<evidence type="ECO:0000256" key="4">
    <source>
        <dbReference type="ARBA" id="ARBA00022722"/>
    </source>
</evidence>
<dbReference type="InterPro" id="IPR000477">
    <property type="entry name" value="RT_dom"/>
</dbReference>
<comment type="subcellular location">
    <subcellularLocation>
        <location evidence="1">Mitochondrion</location>
    </subcellularLocation>
</comment>
<reference evidence="11 12" key="1">
    <citation type="journal article" date="2019" name="Mol. Biol. Evol.">
        <title>Blast fungal genomes show frequent chromosomal changes, gene gains and losses, and effector gene turnover.</title>
        <authorList>
            <person name="Gomez Luciano L.B."/>
            <person name="Jason Tsai I."/>
            <person name="Chuma I."/>
            <person name="Tosa Y."/>
            <person name="Chen Y.H."/>
            <person name="Li J.Y."/>
            <person name="Li M.Y."/>
            <person name="Jade Lu M.Y."/>
            <person name="Nakayashiki H."/>
            <person name="Li W.H."/>
        </authorList>
    </citation>
    <scope>NUCLEOTIDE SEQUENCE [LARGE SCALE GENOMIC DNA]</scope>
    <source>
        <strain evidence="11">MZ5-1-6</strain>
    </source>
</reference>
<evidence type="ECO:0000256" key="6">
    <source>
        <dbReference type="ARBA" id="ARBA00022801"/>
    </source>
</evidence>
<evidence type="ECO:0000256" key="3">
    <source>
        <dbReference type="ARBA" id="ARBA00022695"/>
    </source>
</evidence>
<accession>A0A4P7N1A2</accession>